<dbReference type="PANTHER" id="PTHR33445:SF1">
    <property type="entry name" value="ATP SYNTHASE SUBUNIT B"/>
    <property type="match status" value="1"/>
</dbReference>
<keyword evidence="2 12" id="KW-0813">Transport</keyword>
<dbReference type="EMBL" id="PFOD01000074">
    <property type="protein sequence ID" value="PIZ64628.1"/>
    <property type="molecule type" value="Genomic_DNA"/>
</dbReference>
<evidence type="ECO:0000313" key="15">
    <source>
        <dbReference type="EMBL" id="PIZ64628.1"/>
    </source>
</evidence>
<feature type="coiled-coil region" evidence="13">
    <location>
        <begin position="99"/>
        <end position="130"/>
    </location>
</feature>
<evidence type="ECO:0000256" key="9">
    <source>
        <dbReference type="ARBA" id="ARBA00023310"/>
    </source>
</evidence>
<evidence type="ECO:0000256" key="10">
    <source>
        <dbReference type="ARBA" id="ARBA00025198"/>
    </source>
</evidence>
<evidence type="ECO:0000313" key="16">
    <source>
        <dbReference type="Proteomes" id="UP000230027"/>
    </source>
</evidence>
<evidence type="ECO:0000256" key="5">
    <source>
        <dbReference type="ARBA" id="ARBA00022781"/>
    </source>
</evidence>
<keyword evidence="3 12" id="KW-0138">CF(0)</keyword>
<evidence type="ECO:0000256" key="13">
    <source>
        <dbReference type="SAM" id="Coils"/>
    </source>
</evidence>
<dbReference type="Pfam" id="PF00430">
    <property type="entry name" value="ATP-synt_B"/>
    <property type="match status" value="1"/>
</dbReference>
<evidence type="ECO:0000256" key="12">
    <source>
        <dbReference type="RuleBase" id="RU003848"/>
    </source>
</evidence>
<comment type="function">
    <text evidence="10">F(1)F(0) ATP synthase produces ATP from ADP in the presence of a proton or sodium gradient. F-type ATPases consist of two structural domains, F(1) containing the extramembraneous catalytic core and F(0) containing the membrane proton channel, linked together by a central stalk and a peripheral stalk. During catalysis, ATP synthesis in the catalytic domain of F(1) is coupled via a rotary mechanism of the central stalk subunits to proton translocation.</text>
</comment>
<reference evidence="16" key="1">
    <citation type="submission" date="2017-09" db="EMBL/GenBank/DDBJ databases">
        <title>Depth-based differentiation of microbial function through sediment-hosted aquifers and enrichment of novel symbionts in the deep terrestrial subsurface.</title>
        <authorList>
            <person name="Probst A.J."/>
            <person name="Ladd B."/>
            <person name="Jarett J.K."/>
            <person name="Geller-Mcgrath D.E."/>
            <person name="Sieber C.M.K."/>
            <person name="Emerson J.B."/>
            <person name="Anantharaman K."/>
            <person name="Thomas B.C."/>
            <person name="Malmstrom R."/>
            <person name="Stieglmeier M."/>
            <person name="Klingl A."/>
            <person name="Woyke T."/>
            <person name="Ryan C.M."/>
            <person name="Banfield J.F."/>
        </authorList>
    </citation>
    <scope>NUCLEOTIDE SEQUENCE [LARGE SCALE GENOMIC DNA]</scope>
</reference>
<dbReference type="AlphaFoldDB" id="A0A2M7U2Q6"/>
<dbReference type="PANTHER" id="PTHR33445">
    <property type="entry name" value="ATP SYNTHASE SUBUNIT B', CHLOROPLASTIC"/>
    <property type="match status" value="1"/>
</dbReference>
<evidence type="ECO:0000256" key="11">
    <source>
        <dbReference type="ARBA" id="ARBA00037847"/>
    </source>
</evidence>
<dbReference type="GO" id="GO:0046961">
    <property type="term" value="F:proton-transporting ATPase activity, rotational mechanism"/>
    <property type="evidence" value="ECO:0007669"/>
    <property type="project" value="TreeGrafter"/>
</dbReference>
<evidence type="ECO:0000256" key="7">
    <source>
        <dbReference type="ARBA" id="ARBA00023065"/>
    </source>
</evidence>
<keyword evidence="8 14" id="KW-0472">Membrane</keyword>
<dbReference type="CDD" id="cd06503">
    <property type="entry name" value="ATP-synt_Fo_b"/>
    <property type="match status" value="1"/>
</dbReference>
<comment type="caution">
    <text evidence="15">The sequence shown here is derived from an EMBL/GenBank/DDBJ whole genome shotgun (WGS) entry which is preliminary data.</text>
</comment>
<keyword evidence="4 12" id="KW-0812">Transmembrane</keyword>
<evidence type="ECO:0000256" key="3">
    <source>
        <dbReference type="ARBA" id="ARBA00022547"/>
    </source>
</evidence>
<organism evidence="15 16">
    <name type="scientific">Candidatus Roizmanbacteria bacterium CG_4_10_14_0_2_um_filter_36_9</name>
    <dbReference type="NCBI Taxonomy" id="1974823"/>
    <lineage>
        <taxon>Bacteria</taxon>
        <taxon>Candidatus Roizmaniibacteriota</taxon>
    </lineage>
</organism>
<name>A0A2M7U2Q6_9BACT</name>
<dbReference type="InterPro" id="IPR002146">
    <property type="entry name" value="ATP_synth_b/b'su_bac/chlpt"/>
</dbReference>
<accession>A0A2M7U2Q6</accession>
<dbReference type="GO" id="GO:0045259">
    <property type="term" value="C:proton-transporting ATP synthase complex"/>
    <property type="evidence" value="ECO:0007669"/>
    <property type="project" value="UniProtKB-KW"/>
</dbReference>
<evidence type="ECO:0000256" key="8">
    <source>
        <dbReference type="ARBA" id="ARBA00023136"/>
    </source>
</evidence>
<keyword evidence="7 12" id="KW-0406">Ion transport</keyword>
<evidence type="ECO:0000256" key="6">
    <source>
        <dbReference type="ARBA" id="ARBA00022989"/>
    </source>
</evidence>
<proteinExistence type="inferred from homology"/>
<keyword evidence="9" id="KW-0066">ATP synthesis</keyword>
<evidence type="ECO:0000256" key="1">
    <source>
        <dbReference type="ARBA" id="ARBA00005513"/>
    </source>
</evidence>
<evidence type="ECO:0000256" key="4">
    <source>
        <dbReference type="ARBA" id="ARBA00022692"/>
    </source>
</evidence>
<evidence type="ECO:0000256" key="14">
    <source>
        <dbReference type="SAM" id="Phobius"/>
    </source>
</evidence>
<sequence>MENLGIDLKLITAQIASFVIFYLVFRKFVSHPLIKFLKKQKEQDELRDELATELEKRKETLDKKDRDMDQKRKKEFEKALTLGKEEAKEHKMKLIAEAKKESEGIIIDAREQMEEEKSKMYKQIREKIADVSTLIVKAGLKDYLKPEMQKEATKHILEKIPKVEI</sequence>
<feature type="coiled-coil region" evidence="13">
    <location>
        <begin position="43"/>
        <end position="74"/>
    </location>
</feature>
<keyword evidence="13" id="KW-0175">Coiled coil</keyword>
<evidence type="ECO:0000256" key="2">
    <source>
        <dbReference type="ARBA" id="ARBA00022448"/>
    </source>
</evidence>
<gene>
    <name evidence="15" type="ORF">COY14_04345</name>
</gene>
<evidence type="ECO:0008006" key="17">
    <source>
        <dbReference type="Google" id="ProtNLM"/>
    </source>
</evidence>
<dbReference type="Proteomes" id="UP000230027">
    <property type="component" value="Unassembled WGS sequence"/>
</dbReference>
<comment type="similarity">
    <text evidence="1 12">Belongs to the ATPase B chain family.</text>
</comment>
<dbReference type="GO" id="GO:0015986">
    <property type="term" value="P:proton motive force-driven ATP synthesis"/>
    <property type="evidence" value="ECO:0007669"/>
    <property type="project" value="InterPro"/>
</dbReference>
<protein>
    <recommendedName>
        <fullName evidence="17">F-type ATPase subunit b</fullName>
    </recommendedName>
</protein>
<keyword evidence="5 12" id="KW-0375">Hydrogen ion transport</keyword>
<dbReference type="InterPro" id="IPR050059">
    <property type="entry name" value="ATP_synthase_B_chain"/>
</dbReference>
<keyword evidence="6 14" id="KW-1133">Transmembrane helix</keyword>
<dbReference type="GO" id="GO:0012505">
    <property type="term" value="C:endomembrane system"/>
    <property type="evidence" value="ECO:0007669"/>
    <property type="project" value="UniProtKB-SubCell"/>
</dbReference>
<comment type="subcellular location">
    <subcellularLocation>
        <location evidence="11">Endomembrane system</location>
        <topology evidence="11">Single-pass membrane protein</topology>
    </subcellularLocation>
</comment>
<feature type="transmembrane region" description="Helical" evidence="14">
    <location>
        <begin position="6"/>
        <end position="25"/>
    </location>
</feature>